<sequence>MQQLTLQFETCSPINVDKLCKQNKQVYDHLSSGRTLTLLQADHLYGIRHLHSRISDLRNRNNIRIYDRTITVPDRHGIKVKCKEYSLNQFTN</sequence>
<dbReference type="Pfam" id="PF14090">
    <property type="entry name" value="HTH_39"/>
    <property type="match status" value="1"/>
</dbReference>
<evidence type="ECO:0000259" key="1">
    <source>
        <dbReference type="Pfam" id="PF14090"/>
    </source>
</evidence>
<reference evidence="2 3" key="2">
    <citation type="submission" date="2019-09" db="EMBL/GenBank/DDBJ databases">
        <authorList>
            <person name="Jin C."/>
        </authorList>
    </citation>
    <scope>NUCLEOTIDE SEQUENCE [LARGE SCALE GENOMIC DNA]</scope>
    <source>
        <strain evidence="2 3">BN140078</strain>
    </source>
</reference>
<reference evidence="2 3" key="1">
    <citation type="submission" date="2019-09" db="EMBL/GenBank/DDBJ databases">
        <title>Chitinophaga ginsengihumi sp. nov., isolated from soil of ginseng rhizosphere.</title>
        <authorList>
            <person name="Lee J."/>
        </authorList>
    </citation>
    <scope>NUCLEOTIDE SEQUENCE [LARGE SCALE GENOMIC DNA]</scope>
    <source>
        <strain evidence="2 3">BN140078</strain>
    </source>
</reference>
<name>A0A5B2VXU1_9BACT</name>
<evidence type="ECO:0000313" key="2">
    <source>
        <dbReference type="EMBL" id="KAA2242849.1"/>
    </source>
</evidence>
<keyword evidence="3" id="KW-1185">Reference proteome</keyword>
<dbReference type="InterPro" id="IPR055245">
    <property type="entry name" value="HTH_proteobacteria"/>
</dbReference>
<dbReference type="EMBL" id="VUOC01000002">
    <property type="protein sequence ID" value="KAA2242849.1"/>
    <property type="molecule type" value="Genomic_DNA"/>
</dbReference>
<accession>A0A5B2VXU1</accession>
<feature type="domain" description="Winged helix-turn-helix" evidence="1">
    <location>
        <begin position="22"/>
        <end position="88"/>
    </location>
</feature>
<comment type="caution">
    <text evidence="2">The sequence shown here is derived from an EMBL/GenBank/DDBJ whole genome shotgun (WGS) entry which is preliminary data.</text>
</comment>
<organism evidence="2 3">
    <name type="scientific">Chitinophaga agrisoli</name>
    <dbReference type="NCBI Taxonomy" id="2607653"/>
    <lineage>
        <taxon>Bacteria</taxon>
        <taxon>Pseudomonadati</taxon>
        <taxon>Bacteroidota</taxon>
        <taxon>Chitinophagia</taxon>
        <taxon>Chitinophagales</taxon>
        <taxon>Chitinophagaceae</taxon>
        <taxon>Chitinophaga</taxon>
    </lineage>
</organism>
<dbReference type="AlphaFoldDB" id="A0A5B2VXU1"/>
<dbReference type="RefSeq" id="WP_149837724.1">
    <property type="nucleotide sequence ID" value="NZ_VUOC01000002.1"/>
</dbReference>
<protein>
    <recommendedName>
        <fullName evidence="1">Winged helix-turn-helix domain-containing protein</fullName>
    </recommendedName>
</protein>
<evidence type="ECO:0000313" key="3">
    <source>
        <dbReference type="Proteomes" id="UP000324611"/>
    </source>
</evidence>
<proteinExistence type="predicted"/>
<dbReference type="Proteomes" id="UP000324611">
    <property type="component" value="Unassembled WGS sequence"/>
</dbReference>
<gene>
    <name evidence="2" type="ORF">F0L74_09990</name>
</gene>